<dbReference type="RefSeq" id="WP_069582044.1">
    <property type="nucleotide sequence ID" value="NZ_LMVM01000012.1"/>
</dbReference>
<dbReference type="Proteomes" id="UP000217784">
    <property type="component" value="Unassembled WGS sequence"/>
</dbReference>
<dbReference type="AlphaFoldDB" id="A0A2A2H5Z0"/>
<name>A0A2A2H5Z0_METBR</name>
<dbReference type="PANTHER" id="PTHR36849:SF1">
    <property type="entry name" value="CYTOPLASMIC PROTEIN"/>
    <property type="match status" value="1"/>
</dbReference>
<protein>
    <recommendedName>
        <fullName evidence="3">Uroporphyrin-III methyltransferase</fullName>
    </recommendedName>
</protein>
<evidence type="ECO:0000313" key="2">
    <source>
        <dbReference type="Proteomes" id="UP000217784"/>
    </source>
</evidence>
<proteinExistence type="predicted"/>
<dbReference type="Pfam" id="PF22752">
    <property type="entry name" value="DUF488-N3i"/>
    <property type="match status" value="1"/>
</dbReference>
<gene>
    <name evidence="1" type="ORF">ASJ80_10485</name>
</gene>
<comment type="caution">
    <text evidence="1">The sequence shown here is derived from an EMBL/GenBank/DDBJ whole genome shotgun (WGS) entry which is preliminary data.</text>
</comment>
<dbReference type="PANTHER" id="PTHR36849">
    <property type="entry name" value="CYTOPLASMIC PROTEIN-RELATED"/>
    <property type="match status" value="1"/>
</dbReference>
<reference evidence="1 2" key="1">
    <citation type="journal article" date="2017" name="BMC Genomics">
        <title>Genomic analysis of methanogenic archaea reveals a shift towards energy conservation.</title>
        <authorList>
            <person name="Gilmore S.P."/>
            <person name="Henske J.K."/>
            <person name="Sexton J.A."/>
            <person name="Solomon K.V."/>
            <person name="Seppala S."/>
            <person name="Yoo J.I."/>
            <person name="Huyett L.M."/>
            <person name="Pressman A."/>
            <person name="Cogan J.Z."/>
            <person name="Kivenson V."/>
            <person name="Peng X."/>
            <person name="Tan Y."/>
            <person name="Valentine D.L."/>
            <person name="O'Malley M.A."/>
        </authorList>
    </citation>
    <scope>NUCLEOTIDE SEQUENCE [LARGE SCALE GENOMIC DNA]</scope>
    <source>
        <strain evidence="1 2">M.o.H.</strain>
    </source>
</reference>
<organism evidence="1 2">
    <name type="scientific">Methanobacterium bryantii</name>
    <dbReference type="NCBI Taxonomy" id="2161"/>
    <lineage>
        <taxon>Archaea</taxon>
        <taxon>Methanobacteriati</taxon>
        <taxon>Methanobacteriota</taxon>
        <taxon>Methanomada group</taxon>
        <taxon>Methanobacteria</taxon>
        <taxon>Methanobacteriales</taxon>
        <taxon>Methanobacteriaceae</taxon>
        <taxon>Methanobacterium</taxon>
    </lineage>
</organism>
<evidence type="ECO:0008006" key="3">
    <source>
        <dbReference type="Google" id="ProtNLM"/>
    </source>
</evidence>
<dbReference type="InterPro" id="IPR052552">
    <property type="entry name" value="YeaO-like"/>
</dbReference>
<keyword evidence="2" id="KW-1185">Reference proteome</keyword>
<accession>A0A2A2H5Z0</accession>
<dbReference type="EMBL" id="LMVM01000012">
    <property type="protein sequence ID" value="PAV04734.1"/>
    <property type="molecule type" value="Genomic_DNA"/>
</dbReference>
<evidence type="ECO:0000313" key="1">
    <source>
        <dbReference type="EMBL" id="PAV04734.1"/>
    </source>
</evidence>
<sequence length="112" mass="13360">MQAYESSSEEDDEFRILVDRIWPRRVSKEKANLDTWMKEIAPSNDLRKWFAHDPKKWKEFENKYKDELKDKGELINGIKGIERDKGKVTLIYSAKDKEHNNAVVLEHTLRKL</sequence>